<dbReference type="SUPFAM" id="SSF103652">
    <property type="entry name" value="G protein-binding domain"/>
    <property type="match status" value="1"/>
</dbReference>
<feature type="compositionally biased region" description="Polar residues" evidence="18">
    <location>
        <begin position="438"/>
        <end position="463"/>
    </location>
</feature>
<feature type="region of interest" description="Disordered" evidence="18">
    <location>
        <begin position="350"/>
        <end position="370"/>
    </location>
</feature>
<dbReference type="InterPro" id="IPR003914">
    <property type="entry name" value="Rabaptin"/>
</dbReference>
<feature type="region of interest" description="Disordered" evidence="18">
    <location>
        <begin position="162"/>
        <end position="193"/>
    </location>
</feature>
<evidence type="ECO:0000256" key="7">
    <source>
        <dbReference type="ARBA" id="ARBA00022490"/>
    </source>
</evidence>
<keyword evidence="7" id="KW-0963">Cytoplasm</keyword>
<evidence type="ECO:0000256" key="15">
    <source>
        <dbReference type="ARBA" id="ARBA00023273"/>
    </source>
</evidence>
<feature type="compositionally biased region" description="Low complexity" evidence="18">
    <location>
        <begin position="102"/>
        <end position="112"/>
    </location>
</feature>
<sequence length="481" mass="53163">MEEPQQVQEVGAPPGPDLPRDPDPEETIQNLRVQLAAAVAEVETVRAVAAVSESTKHEAVEAVQRQCQEEVASLQAILKDTISSYEARLSALERDSRENVWSRLLPRSSPSDSLEKQMEKAQEDTERLRAIVLPMEQEIEELKGKLVRAEGLVRDLQSEQGGLFSSSESLLADSGPPDGLGDDHGTLEGGGVAEKFASGLDSVSIASSSLLVPSPGPPIRRRRSPSPETISIASSSGTLVPETIYLPPAGFQLVPDSEWTQLHNKVRQQRESVEKTSREKANLEDILNRSSEECNKQVQVLSAQIRKSEELLRSLQNTVSKSQQQTQEQLADLGASHKRLSYEVQRLHSENEGLRRASSRDLDDKIQRSPSPIQSLQGMVSQQRLEVESQLRSAEHQAERLRIEIVSLREKLDEEMAAKSGLQGELEREREEKELLQASFNSIQSEMERLQQGQEEGNGSQVQADAPSEEEASSIQDGNKP</sequence>
<evidence type="ECO:0000256" key="8">
    <source>
        <dbReference type="ARBA" id="ARBA00022553"/>
    </source>
</evidence>
<feature type="region of interest" description="Disordered" evidence="18">
    <location>
        <begin position="208"/>
        <end position="234"/>
    </location>
</feature>
<accession>A0ABM1L5R4</accession>
<evidence type="ECO:0000259" key="19">
    <source>
        <dbReference type="Pfam" id="PF03528"/>
    </source>
</evidence>
<keyword evidence="12" id="KW-0653">Protein transport</keyword>
<evidence type="ECO:0000256" key="2">
    <source>
        <dbReference type="ARBA" id="ARBA00004300"/>
    </source>
</evidence>
<feature type="domain" description="Rabaptin GTPase-Rab5 binding" evidence="20">
    <location>
        <begin position="262"/>
        <end position="456"/>
    </location>
</feature>
<feature type="compositionally biased region" description="Basic and acidic residues" evidence="18">
    <location>
        <begin position="113"/>
        <end position="122"/>
    </location>
</feature>
<dbReference type="GeneID" id="107122685"/>
<dbReference type="PANTHER" id="PTHR31179">
    <property type="entry name" value="RAB GTPASE-BINDING EFFECTOR PROTEIN"/>
    <property type="match status" value="1"/>
</dbReference>
<evidence type="ECO:0000256" key="12">
    <source>
        <dbReference type="ARBA" id="ARBA00022927"/>
    </source>
</evidence>
<evidence type="ECO:0000256" key="11">
    <source>
        <dbReference type="ARBA" id="ARBA00022794"/>
    </source>
</evidence>
<evidence type="ECO:0000256" key="5">
    <source>
        <dbReference type="ARBA" id="ARBA00019765"/>
    </source>
</evidence>
<keyword evidence="15" id="KW-0966">Cell projection</keyword>
<keyword evidence="9" id="KW-0254">Endocytosis</keyword>
<evidence type="ECO:0000313" key="22">
    <source>
        <dbReference type="RefSeq" id="XP_015281301.1"/>
    </source>
</evidence>
<dbReference type="InterPro" id="IPR018514">
    <property type="entry name" value="Rabaptin_CC"/>
</dbReference>
<evidence type="ECO:0000256" key="10">
    <source>
        <dbReference type="ARBA" id="ARBA00022753"/>
    </source>
</evidence>
<evidence type="ECO:0000256" key="18">
    <source>
        <dbReference type="SAM" id="MobiDB-lite"/>
    </source>
</evidence>
<keyword evidence="11" id="KW-0970">Cilium biogenesis/degradation</keyword>
<keyword evidence="6" id="KW-0813">Transport</keyword>
<comment type="subcellular location">
    <subcellularLocation>
        <location evidence="1">Cytoplasm</location>
        <location evidence="1">Cytoskeleton</location>
        <location evidence="1">Cilium basal body</location>
    </subcellularLocation>
    <subcellularLocation>
        <location evidence="2">Cytoplasm</location>
        <location evidence="2">Cytoskeleton</location>
        <location evidence="2">Microtubule organizing center</location>
        <location evidence="2">Centrosome</location>
    </subcellularLocation>
    <subcellularLocation>
        <location evidence="3">Early endosome</location>
    </subcellularLocation>
</comment>
<evidence type="ECO:0000256" key="16">
    <source>
        <dbReference type="ARBA" id="ARBA00045310"/>
    </source>
</evidence>
<gene>
    <name evidence="22" type="primary">RABEP2</name>
</gene>
<keyword evidence="21" id="KW-1185">Reference proteome</keyword>
<evidence type="ECO:0000256" key="9">
    <source>
        <dbReference type="ARBA" id="ARBA00022583"/>
    </source>
</evidence>
<dbReference type="Proteomes" id="UP000694871">
    <property type="component" value="Unplaced"/>
</dbReference>
<protein>
    <recommendedName>
        <fullName evidence="5">Rab GTPase-binding effector protein 2</fullName>
    </recommendedName>
</protein>
<proteinExistence type="inferred from homology"/>
<evidence type="ECO:0000256" key="6">
    <source>
        <dbReference type="ARBA" id="ARBA00022448"/>
    </source>
</evidence>
<evidence type="ECO:0000313" key="21">
    <source>
        <dbReference type="Proteomes" id="UP000694871"/>
    </source>
</evidence>
<dbReference type="Pfam" id="PF03528">
    <property type="entry name" value="Rabaptin"/>
    <property type="match status" value="1"/>
</dbReference>
<keyword evidence="10" id="KW-0967">Endosome</keyword>
<feature type="region of interest" description="Disordered" evidence="18">
    <location>
        <begin position="1"/>
        <end position="25"/>
    </location>
</feature>
<dbReference type="InterPro" id="IPR015390">
    <property type="entry name" value="Rabaptin_Rab5-bd_dom"/>
</dbReference>
<comment type="similarity">
    <text evidence="4">Belongs to the rabaptin family.</text>
</comment>
<organism evidence="21 22">
    <name type="scientific">Gekko japonicus</name>
    <name type="common">Schlegel's Japanese gecko</name>
    <dbReference type="NCBI Taxonomy" id="146911"/>
    <lineage>
        <taxon>Eukaryota</taxon>
        <taxon>Metazoa</taxon>
        <taxon>Chordata</taxon>
        <taxon>Craniata</taxon>
        <taxon>Vertebrata</taxon>
        <taxon>Euteleostomi</taxon>
        <taxon>Lepidosauria</taxon>
        <taxon>Squamata</taxon>
        <taxon>Bifurcata</taxon>
        <taxon>Gekkota</taxon>
        <taxon>Gekkonidae</taxon>
        <taxon>Gekkoninae</taxon>
        <taxon>Gekko</taxon>
    </lineage>
</organism>
<feature type="domain" description="Rabaptin coiled-coil" evidence="19">
    <location>
        <begin position="26"/>
        <end position="158"/>
    </location>
</feature>
<dbReference type="RefSeq" id="XP_015281301.1">
    <property type="nucleotide sequence ID" value="XM_015425815.1"/>
</dbReference>
<reference evidence="22" key="1">
    <citation type="submission" date="2025-08" db="UniProtKB">
        <authorList>
            <consortium name="RefSeq"/>
        </authorList>
    </citation>
    <scope>IDENTIFICATION</scope>
</reference>
<feature type="coiled-coil region" evidence="17">
    <location>
        <begin position="266"/>
        <end position="325"/>
    </location>
</feature>
<dbReference type="Pfam" id="PF09311">
    <property type="entry name" value="Rab5-bind"/>
    <property type="match status" value="1"/>
</dbReference>
<name>A0ABM1L5R4_GEKJA</name>
<keyword evidence="13 17" id="KW-0175">Coiled coil</keyword>
<feature type="compositionally biased region" description="Basic and acidic residues" evidence="18">
    <location>
        <begin position="350"/>
        <end position="367"/>
    </location>
</feature>
<evidence type="ECO:0000256" key="14">
    <source>
        <dbReference type="ARBA" id="ARBA00023212"/>
    </source>
</evidence>
<dbReference type="Gene3D" id="1.20.5.340">
    <property type="match status" value="1"/>
</dbReference>
<feature type="region of interest" description="Disordered" evidence="18">
    <location>
        <begin position="438"/>
        <end position="481"/>
    </location>
</feature>
<keyword evidence="14" id="KW-0206">Cytoskeleton</keyword>
<evidence type="ECO:0000256" key="1">
    <source>
        <dbReference type="ARBA" id="ARBA00004120"/>
    </source>
</evidence>
<comment type="function">
    <text evidence="16">Plays a role in membrane trafficking and in homotypic early endosome fusion. Participates in arteriogenesis by regulating vascular endothelial growth factor receptor 2/VEGFR2 cell surface expression and endosomal trafficking. By interacting with SDCCAG8, localizes to centrosomes and plays a critical role in ciliogenesis.</text>
</comment>
<evidence type="ECO:0000256" key="13">
    <source>
        <dbReference type="ARBA" id="ARBA00023054"/>
    </source>
</evidence>
<evidence type="ECO:0000256" key="4">
    <source>
        <dbReference type="ARBA" id="ARBA00006603"/>
    </source>
</evidence>
<dbReference type="PANTHER" id="PTHR31179:SF6">
    <property type="entry name" value="RAB GTPASE-BINDING EFFECTOR PROTEIN 2"/>
    <property type="match status" value="1"/>
</dbReference>
<evidence type="ECO:0000256" key="3">
    <source>
        <dbReference type="ARBA" id="ARBA00004412"/>
    </source>
</evidence>
<evidence type="ECO:0000256" key="17">
    <source>
        <dbReference type="SAM" id="Coils"/>
    </source>
</evidence>
<feature type="region of interest" description="Disordered" evidence="18">
    <location>
        <begin position="99"/>
        <end position="122"/>
    </location>
</feature>
<keyword evidence="8" id="KW-0597">Phosphoprotein</keyword>
<evidence type="ECO:0000259" key="20">
    <source>
        <dbReference type="Pfam" id="PF09311"/>
    </source>
</evidence>